<accession>A0A191UIH9</accession>
<dbReference type="SUPFAM" id="SSF75304">
    <property type="entry name" value="Amidase signature (AS) enzymes"/>
    <property type="match status" value="1"/>
</dbReference>
<name>A0A191UIH9_9BURK</name>
<feature type="domain" description="Amidase" evidence="1">
    <location>
        <begin position="70"/>
        <end position="429"/>
    </location>
</feature>
<organism evidence="2 3">
    <name type="scientific">Polynucleobacter wuianus</name>
    <dbReference type="NCBI Taxonomy" id="1743168"/>
    <lineage>
        <taxon>Bacteria</taxon>
        <taxon>Pseudomonadati</taxon>
        <taxon>Pseudomonadota</taxon>
        <taxon>Betaproteobacteria</taxon>
        <taxon>Burkholderiales</taxon>
        <taxon>Burkholderiaceae</taxon>
        <taxon>Polynucleobacter</taxon>
    </lineage>
</organism>
<dbReference type="Pfam" id="PF01425">
    <property type="entry name" value="Amidase"/>
    <property type="match status" value="1"/>
</dbReference>
<dbReference type="Gene3D" id="3.90.1300.10">
    <property type="entry name" value="Amidase signature (AS) domain"/>
    <property type="match status" value="1"/>
</dbReference>
<dbReference type="Proteomes" id="UP000078463">
    <property type="component" value="Chromosome"/>
</dbReference>
<gene>
    <name evidence="2" type="ORF">A8O14_03780</name>
</gene>
<dbReference type="InterPro" id="IPR023631">
    <property type="entry name" value="Amidase_dom"/>
</dbReference>
<protein>
    <submittedName>
        <fullName evidence="2">Amidase</fullName>
    </submittedName>
</protein>
<dbReference type="AlphaFoldDB" id="A0A191UIH9"/>
<evidence type="ECO:0000313" key="2">
    <source>
        <dbReference type="EMBL" id="ANJ00706.1"/>
    </source>
</evidence>
<proteinExistence type="predicted"/>
<dbReference type="OrthoDB" id="8641877at2"/>
<dbReference type="GO" id="GO:0003824">
    <property type="term" value="F:catalytic activity"/>
    <property type="evidence" value="ECO:0007669"/>
    <property type="project" value="InterPro"/>
</dbReference>
<dbReference type="EMBL" id="CP015922">
    <property type="protein sequence ID" value="ANJ00706.1"/>
    <property type="molecule type" value="Genomic_DNA"/>
</dbReference>
<dbReference type="InterPro" id="IPR000120">
    <property type="entry name" value="Amidase"/>
</dbReference>
<dbReference type="PANTHER" id="PTHR11895:SF151">
    <property type="entry name" value="GLUTAMYL-TRNA(GLN) AMIDOTRANSFERASE SUBUNIT A"/>
    <property type="match status" value="1"/>
</dbReference>
<dbReference type="STRING" id="1743168.A8O14_03780"/>
<dbReference type="InterPro" id="IPR036928">
    <property type="entry name" value="AS_sf"/>
</dbReference>
<evidence type="ECO:0000259" key="1">
    <source>
        <dbReference type="Pfam" id="PF01425"/>
    </source>
</evidence>
<reference evidence="3" key="1">
    <citation type="submission" date="2016-05" db="EMBL/GenBank/DDBJ databases">
        <title>Polynucleobacter sp. QLW-P1FAT50C-4 genome.</title>
        <authorList>
            <person name="Hahn M.W."/>
        </authorList>
    </citation>
    <scope>NUCLEOTIDE SEQUENCE [LARGE SCALE GENOMIC DNA]</scope>
    <source>
        <strain evidence="3">QLW-P1FAT50C-4</strain>
    </source>
</reference>
<dbReference type="KEGG" id="pwu:A8O14_03780"/>
<keyword evidence="3" id="KW-1185">Reference proteome</keyword>
<dbReference type="RefSeq" id="WP_068949698.1">
    <property type="nucleotide sequence ID" value="NZ_CP015922.1"/>
</dbReference>
<sequence>MSEQHKQAEKQHEKQDRPIGLTAAVRQIGANQLDPKNLLKQSFELANQLEPKLKAFVSRNSLEDLIKAVTPGPLSGIPVGIKDIINTQDLPTTNGSVIYANHHPSQDAPIVQKIRSLGGVIFGKTVTTQFAWKTPGPTVNPWNSAHTPGGSSSGSAAAVAAGIVPLALGTQTVGSVVRPAAFCGVVGFKPSFGAISKEGAHPLSYSLDHIGFFTRSVDDVAYAYQLLKEGGAETSADTVTTLINLQLEHAPKIALIKTPFDHLMSAEQQQTIQLAVQKLEHAGASVKTIELSAQYWDGVNQMPTIMSYEAAQIHREHLEKHQALLCENIKELATKGAEYTQDQYDAALAQQSQLRKSVSEVFKDFDALLTAPATGEAPNDLTWTGDPSFCALGSYLGIPAINLPAGMSVNGLPIGIQLMGNYKEDEALLKVAKFAEQSLSS</sequence>
<evidence type="ECO:0000313" key="3">
    <source>
        <dbReference type="Proteomes" id="UP000078463"/>
    </source>
</evidence>
<dbReference type="PANTHER" id="PTHR11895">
    <property type="entry name" value="TRANSAMIDASE"/>
    <property type="match status" value="1"/>
</dbReference>